<gene>
    <name evidence="6" type="primary">rfbB</name>
    <name evidence="6" type="ORF">SPTER_33790</name>
</gene>
<dbReference type="GO" id="GO:0042732">
    <property type="term" value="P:D-xylose metabolic process"/>
    <property type="evidence" value="ECO:0007669"/>
    <property type="project" value="InterPro"/>
</dbReference>
<dbReference type="PANTHER" id="PTHR43078:SF6">
    <property type="entry name" value="UDP-GLUCURONIC ACID DECARBOXYLASE 1"/>
    <property type="match status" value="1"/>
</dbReference>
<reference evidence="6 7" key="1">
    <citation type="submission" date="2019-02" db="EMBL/GenBank/DDBJ databases">
        <title>Closed genome of Sporomusa termitida DSM 4440.</title>
        <authorList>
            <person name="Poehlein A."/>
            <person name="Daniel R."/>
        </authorList>
    </citation>
    <scope>NUCLEOTIDE SEQUENCE [LARGE SCALE GENOMIC DNA]</scope>
    <source>
        <strain evidence="6 7">DSM 4440</strain>
    </source>
</reference>
<dbReference type="InterPro" id="IPR044516">
    <property type="entry name" value="UXS-like"/>
</dbReference>
<dbReference type="EC" id="4.2.1.46" evidence="6"/>
<dbReference type="GO" id="GO:0070403">
    <property type="term" value="F:NAD+ binding"/>
    <property type="evidence" value="ECO:0007669"/>
    <property type="project" value="InterPro"/>
</dbReference>
<sequence>MSRILLEDMQQIVADTNIPWNSMQDSTVLITGATGTIGSAIVRALYAANQQLKLNIKILTFGRDTEKAKPLVSLYGAEFIFQDICEAVKVDGSVDYIFHCAAVTKSFEMVSNPVGVIETSIKGTFNILTLAKRKHVKSMIYLSSMEVYGLTDPDIPSVSEADLGYIDLKNPRSCYPESKRMCESLCNSYFSQYDVPVKIARLAQTFGAGCVKDDPRVFGQFSRSALARKNIVLHTEGRSRGNYCYISDAIRGILLLLLKGENGEAYNIANPEASVTVREMAEIVADKVCGGRISVNVDVPPDVASRGYAPDVTMRLNVDKIKKLSWQPVYGLAEMYERMIAEWRGR</sequence>
<keyword evidence="3" id="KW-0520">NAD</keyword>
<dbReference type="Gene3D" id="3.40.50.720">
    <property type="entry name" value="NAD(P)-binding Rossmann-like Domain"/>
    <property type="match status" value="1"/>
</dbReference>
<protein>
    <submittedName>
        <fullName evidence="6">dTDP-glucose 4,6-dehydratase</fullName>
        <ecNumber evidence="6">4.2.1.46</ecNumber>
    </submittedName>
</protein>
<dbReference type="GO" id="GO:0008460">
    <property type="term" value="F:dTDP-glucose 4,6-dehydratase activity"/>
    <property type="evidence" value="ECO:0007669"/>
    <property type="project" value="UniProtKB-EC"/>
</dbReference>
<evidence type="ECO:0000256" key="1">
    <source>
        <dbReference type="ARBA" id="ARBA00001911"/>
    </source>
</evidence>
<evidence type="ECO:0000259" key="5">
    <source>
        <dbReference type="Pfam" id="PF01370"/>
    </source>
</evidence>
<keyword evidence="7" id="KW-1185">Reference proteome</keyword>
<organism evidence="6 7">
    <name type="scientific">Sporomusa termitida</name>
    <dbReference type="NCBI Taxonomy" id="2377"/>
    <lineage>
        <taxon>Bacteria</taxon>
        <taxon>Bacillati</taxon>
        <taxon>Bacillota</taxon>
        <taxon>Negativicutes</taxon>
        <taxon>Selenomonadales</taxon>
        <taxon>Sporomusaceae</taxon>
        <taxon>Sporomusa</taxon>
    </lineage>
</organism>
<dbReference type="InterPro" id="IPR036291">
    <property type="entry name" value="NAD(P)-bd_dom_sf"/>
</dbReference>
<evidence type="ECO:0000313" key="6">
    <source>
        <dbReference type="EMBL" id="QDR81959.1"/>
    </source>
</evidence>
<keyword evidence="2" id="KW-0210">Decarboxylase</keyword>
<dbReference type="Proteomes" id="UP000320776">
    <property type="component" value="Chromosome"/>
</dbReference>
<name>A0A517DX74_9FIRM</name>
<dbReference type="Pfam" id="PF01370">
    <property type="entry name" value="Epimerase"/>
    <property type="match status" value="1"/>
</dbReference>
<evidence type="ECO:0000256" key="3">
    <source>
        <dbReference type="ARBA" id="ARBA00023027"/>
    </source>
</evidence>
<dbReference type="InterPro" id="IPR001509">
    <property type="entry name" value="Epimerase_deHydtase"/>
</dbReference>
<dbReference type="KEGG" id="sted:SPTER_33790"/>
<evidence type="ECO:0000256" key="2">
    <source>
        <dbReference type="ARBA" id="ARBA00022793"/>
    </source>
</evidence>
<dbReference type="EMBL" id="CP036259">
    <property type="protein sequence ID" value="QDR81959.1"/>
    <property type="molecule type" value="Genomic_DNA"/>
</dbReference>
<feature type="domain" description="NAD-dependent epimerase/dehydratase" evidence="5">
    <location>
        <begin position="28"/>
        <end position="269"/>
    </location>
</feature>
<proteinExistence type="predicted"/>
<evidence type="ECO:0000313" key="7">
    <source>
        <dbReference type="Proteomes" id="UP000320776"/>
    </source>
</evidence>
<dbReference type="SUPFAM" id="SSF51735">
    <property type="entry name" value="NAD(P)-binding Rossmann-fold domains"/>
    <property type="match status" value="1"/>
</dbReference>
<evidence type="ECO:0000256" key="4">
    <source>
        <dbReference type="ARBA" id="ARBA00023239"/>
    </source>
</evidence>
<dbReference type="GO" id="GO:0048040">
    <property type="term" value="F:UDP-glucuronate decarboxylase activity"/>
    <property type="evidence" value="ECO:0007669"/>
    <property type="project" value="TreeGrafter"/>
</dbReference>
<dbReference type="GO" id="GO:0005737">
    <property type="term" value="C:cytoplasm"/>
    <property type="evidence" value="ECO:0007669"/>
    <property type="project" value="TreeGrafter"/>
</dbReference>
<keyword evidence="4 6" id="KW-0456">Lyase</keyword>
<comment type="cofactor">
    <cofactor evidence="1">
        <name>NAD(+)</name>
        <dbReference type="ChEBI" id="CHEBI:57540"/>
    </cofactor>
</comment>
<dbReference type="AlphaFoldDB" id="A0A517DX74"/>
<dbReference type="RefSeq" id="WP_211367309.1">
    <property type="nucleotide sequence ID" value="NZ_CP036259.1"/>
</dbReference>
<dbReference type="PANTHER" id="PTHR43078">
    <property type="entry name" value="UDP-GLUCURONIC ACID DECARBOXYLASE-RELATED"/>
    <property type="match status" value="1"/>
</dbReference>
<accession>A0A517DX74</accession>